<evidence type="ECO:0000256" key="1">
    <source>
        <dbReference type="ARBA" id="ARBA00023015"/>
    </source>
</evidence>
<dbReference type="GO" id="GO:0003700">
    <property type="term" value="F:DNA-binding transcription factor activity"/>
    <property type="evidence" value="ECO:0007669"/>
    <property type="project" value="InterPro"/>
</dbReference>
<dbReference type="PANTHER" id="PTHR43537:SF5">
    <property type="entry name" value="UXU OPERON TRANSCRIPTIONAL REGULATOR"/>
    <property type="match status" value="1"/>
</dbReference>
<dbReference type="SMART" id="SM00895">
    <property type="entry name" value="FCD"/>
    <property type="match status" value="1"/>
</dbReference>
<dbReference type="SMART" id="SM00345">
    <property type="entry name" value="HTH_GNTR"/>
    <property type="match status" value="1"/>
</dbReference>
<dbReference type="GO" id="GO:0003677">
    <property type="term" value="F:DNA binding"/>
    <property type="evidence" value="ECO:0007669"/>
    <property type="project" value="UniProtKB-KW"/>
</dbReference>
<dbReference type="InterPro" id="IPR011711">
    <property type="entry name" value="GntR_C"/>
</dbReference>
<keyword evidence="2" id="KW-0238">DNA-binding</keyword>
<comment type="caution">
    <text evidence="5">The sequence shown here is derived from an EMBL/GenBank/DDBJ whole genome shotgun (WGS) entry which is preliminary data.</text>
</comment>
<dbReference type="Gene3D" id="1.10.10.10">
    <property type="entry name" value="Winged helix-like DNA-binding domain superfamily/Winged helix DNA-binding domain"/>
    <property type="match status" value="1"/>
</dbReference>
<evidence type="ECO:0000256" key="2">
    <source>
        <dbReference type="ARBA" id="ARBA00023125"/>
    </source>
</evidence>
<dbReference type="SUPFAM" id="SSF48008">
    <property type="entry name" value="GntR ligand-binding domain-like"/>
    <property type="match status" value="1"/>
</dbReference>
<dbReference type="CDD" id="cd07377">
    <property type="entry name" value="WHTH_GntR"/>
    <property type="match status" value="1"/>
</dbReference>
<keyword evidence="1" id="KW-0805">Transcription regulation</keyword>
<dbReference type="EMBL" id="DVJJ01000041">
    <property type="protein sequence ID" value="HIS64164.1"/>
    <property type="molecule type" value="Genomic_DNA"/>
</dbReference>
<dbReference type="InterPro" id="IPR008920">
    <property type="entry name" value="TF_FadR/GntR_C"/>
</dbReference>
<organism evidence="5 6">
    <name type="scientific">Candidatus Avoscillospira avistercoris</name>
    <dbReference type="NCBI Taxonomy" id="2840707"/>
    <lineage>
        <taxon>Bacteria</taxon>
        <taxon>Bacillati</taxon>
        <taxon>Bacillota</taxon>
        <taxon>Clostridia</taxon>
        <taxon>Eubacteriales</taxon>
        <taxon>Oscillospiraceae</taxon>
        <taxon>Oscillospiraceae incertae sedis</taxon>
        <taxon>Candidatus Avoscillospira</taxon>
    </lineage>
</organism>
<accession>A0A9D1JTG8</accession>
<evidence type="ECO:0000313" key="6">
    <source>
        <dbReference type="Proteomes" id="UP000886741"/>
    </source>
</evidence>
<dbReference type="Gene3D" id="1.20.120.530">
    <property type="entry name" value="GntR ligand-binding domain-like"/>
    <property type="match status" value="1"/>
</dbReference>
<gene>
    <name evidence="5" type="ORF">IAA83_02185</name>
</gene>
<keyword evidence="3" id="KW-0804">Transcription</keyword>
<reference evidence="5" key="1">
    <citation type="submission" date="2020-10" db="EMBL/GenBank/DDBJ databases">
        <authorList>
            <person name="Gilroy R."/>
        </authorList>
    </citation>
    <scope>NUCLEOTIDE SEQUENCE</scope>
    <source>
        <strain evidence="5">ChiBcec16-1751</strain>
    </source>
</reference>
<dbReference type="InterPro" id="IPR000524">
    <property type="entry name" value="Tscrpt_reg_HTH_GntR"/>
</dbReference>
<dbReference type="Pfam" id="PF00392">
    <property type="entry name" value="GntR"/>
    <property type="match status" value="1"/>
</dbReference>
<evidence type="ECO:0000256" key="3">
    <source>
        <dbReference type="ARBA" id="ARBA00023163"/>
    </source>
</evidence>
<dbReference type="Proteomes" id="UP000886741">
    <property type="component" value="Unassembled WGS sequence"/>
</dbReference>
<dbReference type="InterPro" id="IPR036390">
    <property type="entry name" value="WH_DNA-bd_sf"/>
</dbReference>
<dbReference type="InterPro" id="IPR036388">
    <property type="entry name" value="WH-like_DNA-bd_sf"/>
</dbReference>
<dbReference type="PROSITE" id="PS50949">
    <property type="entry name" value="HTH_GNTR"/>
    <property type="match status" value="1"/>
</dbReference>
<feature type="domain" description="HTH gntR-type" evidence="4">
    <location>
        <begin position="9"/>
        <end position="76"/>
    </location>
</feature>
<proteinExistence type="predicted"/>
<protein>
    <submittedName>
        <fullName evidence="5">GntR family transcriptional regulator</fullName>
    </submittedName>
</protein>
<dbReference type="Pfam" id="PF07729">
    <property type="entry name" value="FCD"/>
    <property type="match status" value="1"/>
</dbReference>
<sequence>MKIAADAPCSYAEIALHYLREQIINGELRAQEKLVETDIAQTLGISRGPVRDALKQLAVEGLVDYQPNRGCTVALLSPRDAYEVFYLRGNLEKMALEKCNCTISDEGLFIMENALAEMRSFSDQDPMYPKVMADTRFHRQIVLASQMDRLVKMWELLTPLNGAMFLSIHNANHSPFADRIDHPTRGNLVMAHEQILAAVQKRDLQEACRVLDSHYTKNGERVYRLSLMQEAAQDG</sequence>
<evidence type="ECO:0000313" key="5">
    <source>
        <dbReference type="EMBL" id="HIS64164.1"/>
    </source>
</evidence>
<dbReference type="SUPFAM" id="SSF46785">
    <property type="entry name" value="Winged helix' DNA-binding domain"/>
    <property type="match status" value="1"/>
</dbReference>
<dbReference type="AlphaFoldDB" id="A0A9D1JTG8"/>
<name>A0A9D1JTG8_9FIRM</name>
<evidence type="ECO:0000259" key="4">
    <source>
        <dbReference type="PROSITE" id="PS50949"/>
    </source>
</evidence>
<reference evidence="5" key="2">
    <citation type="journal article" date="2021" name="PeerJ">
        <title>Extensive microbial diversity within the chicken gut microbiome revealed by metagenomics and culture.</title>
        <authorList>
            <person name="Gilroy R."/>
            <person name="Ravi A."/>
            <person name="Getino M."/>
            <person name="Pursley I."/>
            <person name="Horton D.L."/>
            <person name="Alikhan N.F."/>
            <person name="Baker D."/>
            <person name="Gharbi K."/>
            <person name="Hall N."/>
            <person name="Watson M."/>
            <person name="Adriaenssens E.M."/>
            <person name="Foster-Nyarko E."/>
            <person name="Jarju S."/>
            <person name="Secka A."/>
            <person name="Antonio M."/>
            <person name="Oren A."/>
            <person name="Chaudhuri R.R."/>
            <person name="La Ragione R."/>
            <person name="Hildebrand F."/>
            <person name="Pallen M.J."/>
        </authorList>
    </citation>
    <scope>NUCLEOTIDE SEQUENCE</scope>
    <source>
        <strain evidence="5">ChiBcec16-1751</strain>
    </source>
</reference>
<dbReference type="PANTHER" id="PTHR43537">
    <property type="entry name" value="TRANSCRIPTIONAL REGULATOR, GNTR FAMILY"/>
    <property type="match status" value="1"/>
</dbReference>